<dbReference type="GO" id="GO:0015159">
    <property type="term" value="F:polysaccharide transmembrane transporter activity"/>
    <property type="evidence" value="ECO:0007669"/>
    <property type="project" value="InterPro"/>
</dbReference>
<keyword evidence="4" id="KW-1134">Transmembrane beta strand</keyword>
<dbReference type="Pfam" id="PF22461">
    <property type="entry name" value="SLBB_2"/>
    <property type="match status" value="1"/>
</dbReference>
<dbReference type="STRING" id="1302689.RG47T_0577"/>
<organism evidence="18 19">
    <name type="scientific">Mucilaginibacter polytrichastri</name>
    <dbReference type="NCBI Taxonomy" id="1302689"/>
    <lineage>
        <taxon>Bacteria</taxon>
        <taxon>Pseudomonadati</taxon>
        <taxon>Bacteroidota</taxon>
        <taxon>Sphingobacteriia</taxon>
        <taxon>Sphingobacteriales</taxon>
        <taxon>Sphingobacteriaceae</taxon>
        <taxon>Mucilaginibacter</taxon>
    </lineage>
</organism>
<keyword evidence="12" id="KW-0564">Palmitate</keyword>
<feature type="transmembrane region" description="Helical" evidence="15">
    <location>
        <begin position="242"/>
        <end position="261"/>
    </location>
</feature>
<sequence>MQNMQNILKKIVPVVLVILFSSCFNEKKLAYFQKAPNQTDTIVVSKAYEAKIQPGDILSLYVNSLSPEASSFFNPYSANTVPSDAGGSSNGLSQSAAPGFLVSNKGEISLPLIGNVNVGGLTTAETHDLLLSKLKEYLKEPTIIVRFLNYKISILGEVIKPGVYVVPNERITIPEAITMAGDLTAYGKRSEIQVIREIDGKKEFGQIDLSDRSVFTSPYYYLHANDIVYVKATKSKVVQSDLTIRLLPIAISLVTVILLIIK</sequence>
<keyword evidence="3" id="KW-0813">Transport</keyword>
<keyword evidence="8" id="KW-0625">Polysaccharide transport</keyword>
<feature type="domain" description="Polysaccharide export protein N-terminal" evidence="16">
    <location>
        <begin position="46"/>
        <end position="146"/>
    </location>
</feature>
<gene>
    <name evidence="18" type="ORF">RG47T_0577</name>
</gene>
<keyword evidence="10" id="KW-0626">Porin</keyword>
<evidence type="ECO:0000256" key="8">
    <source>
        <dbReference type="ARBA" id="ARBA00023047"/>
    </source>
</evidence>
<comment type="caution">
    <text evidence="18">The sequence shown here is derived from an EMBL/GenBank/DDBJ whole genome shotgun (WGS) entry which is preliminary data.</text>
</comment>
<evidence type="ECO:0000256" key="10">
    <source>
        <dbReference type="ARBA" id="ARBA00023114"/>
    </source>
</evidence>
<dbReference type="PANTHER" id="PTHR33619">
    <property type="entry name" value="POLYSACCHARIDE EXPORT PROTEIN GFCE-RELATED"/>
    <property type="match status" value="1"/>
</dbReference>
<dbReference type="OrthoDB" id="662756at2"/>
<dbReference type="InterPro" id="IPR003715">
    <property type="entry name" value="Poly_export_N"/>
</dbReference>
<dbReference type="GO" id="GO:0046930">
    <property type="term" value="C:pore complex"/>
    <property type="evidence" value="ECO:0007669"/>
    <property type="project" value="UniProtKB-KW"/>
</dbReference>
<keyword evidence="7" id="KW-0732">Signal</keyword>
<reference evidence="18 19" key="1">
    <citation type="submission" date="2016-11" db="EMBL/GenBank/DDBJ databases">
        <title>Whole Genome Sequencing of Mucilaginibacter polytrichastri RG4-7(T) isolated from the moss sample.</title>
        <authorList>
            <person name="Li Y."/>
        </authorList>
    </citation>
    <scope>NUCLEOTIDE SEQUENCE [LARGE SCALE GENOMIC DNA]</scope>
    <source>
        <strain evidence="18 19">RG4-7</strain>
    </source>
</reference>
<keyword evidence="6 15" id="KW-0812">Transmembrane</keyword>
<keyword evidence="11 15" id="KW-0472">Membrane</keyword>
<evidence type="ECO:0000256" key="5">
    <source>
        <dbReference type="ARBA" id="ARBA00022597"/>
    </source>
</evidence>
<dbReference type="EMBL" id="MPPL01000001">
    <property type="protein sequence ID" value="OKS85133.1"/>
    <property type="molecule type" value="Genomic_DNA"/>
</dbReference>
<evidence type="ECO:0000256" key="14">
    <source>
        <dbReference type="ARBA" id="ARBA00023288"/>
    </source>
</evidence>
<evidence type="ECO:0000256" key="11">
    <source>
        <dbReference type="ARBA" id="ARBA00023136"/>
    </source>
</evidence>
<dbReference type="GO" id="GO:0009279">
    <property type="term" value="C:cell outer membrane"/>
    <property type="evidence" value="ECO:0007669"/>
    <property type="project" value="UniProtKB-SubCell"/>
</dbReference>
<dbReference type="PANTHER" id="PTHR33619:SF3">
    <property type="entry name" value="POLYSACCHARIDE EXPORT PROTEIN GFCE-RELATED"/>
    <property type="match status" value="1"/>
</dbReference>
<accession>A0A1Q5ZTS6</accession>
<keyword evidence="5" id="KW-0762">Sugar transport</keyword>
<dbReference type="GO" id="GO:0015288">
    <property type="term" value="F:porin activity"/>
    <property type="evidence" value="ECO:0007669"/>
    <property type="project" value="UniProtKB-KW"/>
</dbReference>
<feature type="domain" description="SLBB" evidence="17">
    <location>
        <begin position="151"/>
        <end position="230"/>
    </location>
</feature>
<evidence type="ECO:0000256" key="13">
    <source>
        <dbReference type="ARBA" id="ARBA00023237"/>
    </source>
</evidence>
<comment type="similarity">
    <text evidence="2">Belongs to the BexD/CtrA/VexA family.</text>
</comment>
<keyword evidence="9" id="KW-0406">Ion transport</keyword>
<dbReference type="InterPro" id="IPR054765">
    <property type="entry name" value="SLBB_dom"/>
</dbReference>
<dbReference type="Gene3D" id="3.10.560.10">
    <property type="entry name" value="Outer membrane lipoprotein wza domain like"/>
    <property type="match status" value="1"/>
</dbReference>
<dbReference type="Proteomes" id="UP000186720">
    <property type="component" value="Unassembled WGS sequence"/>
</dbReference>
<evidence type="ECO:0000259" key="16">
    <source>
        <dbReference type="Pfam" id="PF02563"/>
    </source>
</evidence>
<comment type="subcellular location">
    <subcellularLocation>
        <location evidence="1">Cell outer membrane</location>
        <topology evidence="1">Multi-pass membrane protein</topology>
    </subcellularLocation>
</comment>
<dbReference type="InterPro" id="IPR049712">
    <property type="entry name" value="Poly_export"/>
</dbReference>
<evidence type="ECO:0000313" key="18">
    <source>
        <dbReference type="EMBL" id="OKS85133.1"/>
    </source>
</evidence>
<evidence type="ECO:0000256" key="12">
    <source>
        <dbReference type="ARBA" id="ARBA00023139"/>
    </source>
</evidence>
<keyword evidence="15" id="KW-1133">Transmembrane helix</keyword>
<keyword evidence="19" id="KW-1185">Reference proteome</keyword>
<dbReference type="GO" id="GO:0006811">
    <property type="term" value="P:monoatomic ion transport"/>
    <property type="evidence" value="ECO:0007669"/>
    <property type="project" value="UniProtKB-KW"/>
</dbReference>
<evidence type="ECO:0000256" key="6">
    <source>
        <dbReference type="ARBA" id="ARBA00022692"/>
    </source>
</evidence>
<dbReference type="AlphaFoldDB" id="A0A1Q5ZTS6"/>
<proteinExistence type="inferred from homology"/>
<evidence type="ECO:0000259" key="17">
    <source>
        <dbReference type="Pfam" id="PF22461"/>
    </source>
</evidence>
<evidence type="ECO:0000256" key="1">
    <source>
        <dbReference type="ARBA" id="ARBA00004571"/>
    </source>
</evidence>
<name>A0A1Q5ZTS6_9SPHI</name>
<evidence type="ECO:0000256" key="4">
    <source>
        <dbReference type="ARBA" id="ARBA00022452"/>
    </source>
</evidence>
<protein>
    <submittedName>
        <fullName evidence="18">Uncharacterized protein</fullName>
    </submittedName>
</protein>
<evidence type="ECO:0000256" key="9">
    <source>
        <dbReference type="ARBA" id="ARBA00023065"/>
    </source>
</evidence>
<keyword evidence="14" id="KW-0449">Lipoprotein</keyword>
<dbReference type="RefSeq" id="WP_083627278.1">
    <property type="nucleotide sequence ID" value="NZ_FPAM01000001.1"/>
</dbReference>
<evidence type="ECO:0000313" key="19">
    <source>
        <dbReference type="Proteomes" id="UP000186720"/>
    </source>
</evidence>
<keyword evidence="13" id="KW-0998">Cell outer membrane</keyword>
<dbReference type="Pfam" id="PF02563">
    <property type="entry name" value="Poly_export"/>
    <property type="match status" value="1"/>
</dbReference>
<evidence type="ECO:0000256" key="3">
    <source>
        <dbReference type="ARBA" id="ARBA00022448"/>
    </source>
</evidence>
<evidence type="ECO:0000256" key="7">
    <source>
        <dbReference type="ARBA" id="ARBA00022729"/>
    </source>
</evidence>
<evidence type="ECO:0000256" key="2">
    <source>
        <dbReference type="ARBA" id="ARBA00009450"/>
    </source>
</evidence>
<evidence type="ECO:0000256" key="15">
    <source>
        <dbReference type="SAM" id="Phobius"/>
    </source>
</evidence>